<evidence type="ECO:0000256" key="1">
    <source>
        <dbReference type="ARBA" id="ARBA00023015"/>
    </source>
</evidence>
<evidence type="ECO:0000256" key="3">
    <source>
        <dbReference type="ARBA" id="ARBA00023163"/>
    </source>
</evidence>
<feature type="domain" description="HTH tetR-type" evidence="5">
    <location>
        <begin position="35"/>
        <end position="93"/>
    </location>
</feature>
<dbReference type="Pfam" id="PF00440">
    <property type="entry name" value="TetR_N"/>
    <property type="match status" value="1"/>
</dbReference>
<keyword evidence="1" id="KW-0805">Transcription regulation</keyword>
<keyword evidence="2 4" id="KW-0238">DNA-binding</keyword>
<dbReference type="InterPro" id="IPR050109">
    <property type="entry name" value="HTH-type_TetR-like_transc_reg"/>
</dbReference>
<gene>
    <name evidence="6" type="ORF">ISS97_04745</name>
</gene>
<keyword evidence="7" id="KW-1185">Reference proteome</keyword>
<dbReference type="InterPro" id="IPR009057">
    <property type="entry name" value="Homeodomain-like_sf"/>
</dbReference>
<proteinExistence type="predicted"/>
<dbReference type="PROSITE" id="PS50977">
    <property type="entry name" value="HTH_TETR_2"/>
    <property type="match status" value="1"/>
</dbReference>
<dbReference type="PANTHER" id="PTHR30055:SF234">
    <property type="entry name" value="HTH-TYPE TRANSCRIPTIONAL REGULATOR BETI"/>
    <property type="match status" value="1"/>
</dbReference>
<feature type="DNA-binding region" description="H-T-H motif" evidence="4">
    <location>
        <begin position="56"/>
        <end position="75"/>
    </location>
</feature>
<dbReference type="InterPro" id="IPR049445">
    <property type="entry name" value="TetR_SbtR-like_C"/>
</dbReference>
<protein>
    <submittedName>
        <fullName evidence="6">TetR/AcrR family transcriptional regulator</fullName>
    </submittedName>
</protein>
<comment type="caution">
    <text evidence="6">The sequence shown here is derived from an EMBL/GenBank/DDBJ whole genome shotgun (WGS) entry which is preliminary data.</text>
</comment>
<dbReference type="InterPro" id="IPR001647">
    <property type="entry name" value="HTH_TetR"/>
</dbReference>
<evidence type="ECO:0000256" key="2">
    <source>
        <dbReference type="ARBA" id="ARBA00023125"/>
    </source>
</evidence>
<dbReference type="SUPFAM" id="SSF46689">
    <property type="entry name" value="Homeodomain-like"/>
    <property type="match status" value="1"/>
</dbReference>
<dbReference type="Proteomes" id="UP001620408">
    <property type="component" value="Unassembled WGS sequence"/>
</dbReference>
<keyword evidence="3" id="KW-0804">Transcription</keyword>
<dbReference type="PANTHER" id="PTHR30055">
    <property type="entry name" value="HTH-TYPE TRANSCRIPTIONAL REGULATOR RUTR"/>
    <property type="match status" value="1"/>
</dbReference>
<organism evidence="6 7">
    <name type="scientific">Dyella koreensis</name>
    <dbReference type="NCBI Taxonomy" id="311235"/>
    <lineage>
        <taxon>Bacteria</taxon>
        <taxon>Pseudomonadati</taxon>
        <taxon>Pseudomonadota</taxon>
        <taxon>Gammaproteobacteria</taxon>
        <taxon>Lysobacterales</taxon>
        <taxon>Rhodanobacteraceae</taxon>
        <taxon>Dyella</taxon>
    </lineage>
</organism>
<sequence>MPFVENESALRIKRRDLRFVKRKVKLSEKLRTDARVNRDRILEVARDMLTTDPDVSLNSIAKLAGVGAGTLYRHFPSREALVLGVYRNEIDAQVELASALLAQHQPLMAFRLWCDRLAQLGRVKHAIATSLHATLSHKDSQEAYLPMLDAVQKLMSACEATGEISPGNTAADILVLLSCLWRIPPTSDGEAQARRVLALTFRAMGAKQ</sequence>
<evidence type="ECO:0000259" key="5">
    <source>
        <dbReference type="PROSITE" id="PS50977"/>
    </source>
</evidence>
<dbReference type="EMBL" id="JADIKD010000007">
    <property type="protein sequence ID" value="MFK2916561.1"/>
    <property type="molecule type" value="Genomic_DNA"/>
</dbReference>
<evidence type="ECO:0000313" key="7">
    <source>
        <dbReference type="Proteomes" id="UP001620408"/>
    </source>
</evidence>
<evidence type="ECO:0000256" key="4">
    <source>
        <dbReference type="PROSITE-ProRule" id="PRU00335"/>
    </source>
</evidence>
<evidence type="ECO:0000313" key="6">
    <source>
        <dbReference type="EMBL" id="MFK2916561.1"/>
    </source>
</evidence>
<name>A0ABW8K0Y4_9GAMM</name>
<reference evidence="6 7" key="1">
    <citation type="submission" date="2020-10" db="EMBL/GenBank/DDBJ databases">
        <title>Phylogeny of dyella-like bacteria.</title>
        <authorList>
            <person name="Fu J."/>
        </authorList>
    </citation>
    <scope>NUCLEOTIDE SEQUENCE [LARGE SCALE GENOMIC DNA]</scope>
    <source>
        <strain evidence="6 7">BB4</strain>
    </source>
</reference>
<dbReference type="Pfam" id="PF21597">
    <property type="entry name" value="TetR_C_43"/>
    <property type="match status" value="1"/>
</dbReference>
<accession>A0ABW8K0Y4</accession>
<dbReference type="Gene3D" id="1.10.357.10">
    <property type="entry name" value="Tetracycline Repressor, domain 2"/>
    <property type="match status" value="1"/>
</dbReference>